<protein>
    <recommendedName>
        <fullName evidence="7">Protein-L-isoaspartate O-methyltransferase</fullName>
        <ecNumber evidence="7">2.1.1.77</ecNumber>
    </recommendedName>
</protein>
<organism evidence="8 9">
    <name type="scientific">Acaulospora morrowiae</name>
    <dbReference type="NCBI Taxonomy" id="94023"/>
    <lineage>
        <taxon>Eukaryota</taxon>
        <taxon>Fungi</taxon>
        <taxon>Fungi incertae sedis</taxon>
        <taxon>Mucoromycota</taxon>
        <taxon>Glomeromycotina</taxon>
        <taxon>Glomeromycetes</taxon>
        <taxon>Diversisporales</taxon>
        <taxon>Acaulosporaceae</taxon>
        <taxon>Acaulospora</taxon>
    </lineage>
</organism>
<keyword evidence="9" id="KW-1185">Reference proteome</keyword>
<dbReference type="EC" id="2.1.1.77" evidence="7"/>
<dbReference type="SUPFAM" id="SSF53335">
    <property type="entry name" value="S-adenosyl-L-methionine-dependent methyltransferases"/>
    <property type="match status" value="1"/>
</dbReference>
<proteinExistence type="inferred from homology"/>
<dbReference type="OrthoDB" id="73890at2759"/>
<dbReference type="Pfam" id="PF01135">
    <property type="entry name" value="PCMT"/>
    <property type="match status" value="1"/>
</dbReference>
<dbReference type="InterPro" id="IPR000682">
    <property type="entry name" value="PCMT"/>
</dbReference>
<keyword evidence="5 7" id="KW-0808">Transferase</keyword>
<evidence type="ECO:0000256" key="3">
    <source>
        <dbReference type="ARBA" id="ARBA00022490"/>
    </source>
</evidence>
<evidence type="ECO:0000313" key="9">
    <source>
        <dbReference type="Proteomes" id="UP000789342"/>
    </source>
</evidence>
<evidence type="ECO:0000256" key="7">
    <source>
        <dbReference type="RuleBase" id="RU003802"/>
    </source>
</evidence>
<dbReference type="InterPro" id="IPR029063">
    <property type="entry name" value="SAM-dependent_MTases_sf"/>
</dbReference>
<accession>A0A9N9AFD6</accession>
<dbReference type="EMBL" id="CAJVPV010002512">
    <property type="protein sequence ID" value="CAG8528129.1"/>
    <property type="molecule type" value="Genomic_DNA"/>
</dbReference>
<dbReference type="GO" id="GO:0004719">
    <property type="term" value="F:protein-L-isoaspartate (D-aspartate) O-methyltransferase activity"/>
    <property type="evidence" value="ECO:0007669"/>
    <property type="project" value="UniProtKB-UniRule"/>
</dbReference>
<keyword evidence="6 7" id="KW-0949">S-adenosyl-L-methionine</keyword>
<dbReference type="Proteomes" id="UP000789342">
    <property type="component" value="Unassembled WGS sequence"/>
</dbReference>
<name>A0A9N9AFD6_9GLOM</name>
<dbReference type="CDD" id="cd02440">
    <property type="entry name" value="AdoMet_MTases"/>
    <property type="match status" value="1"/>
</dbReference>
<keyword evidence="4 7" id="KW-0489">Methyltransferase</keyword>
<comment type="subcellular location">
    <subcellularLocation>
        <location evidence="1">Cytoplasm</location>
    </subcellularLocation>
</comment>
<comment type="similarity">
    <text evidence="2 7">Belongs to the methyltransferase superfamily. L-isoaspartyl/D-aspartyl protein methyltransferase family.</text>
</comment>
<keyword evidence="3" id="KW-0963">Cytoplasm</keyword>
<reference evidence="8" key="1">
    <citation type="submission" date="2021-06" db="EMBL/GenBank/DDBJ databases">
        <authorList>
            <person name="Kallberg Y."/>
            <person name="Tangrot J."/>
            <person name="Rosling A."/>
        </authorList>
    </citation>
    <scope>NUCLEOTIDE SEQUENCE</scope>
    <source>
        <strain evidence="8">CL551</strain>
    </source>
</reference>
<evidence type="ECO:0000256" key="5">
    <source>
        <dbReference type="ARBA" id="ARBA00022679"/>
    </source>
</evidence>
<gene>
    <name evidence="8" type="ORF">AMORRO_LOCUS4538</name>
</gene>
<evidence type="ECO:0000256" key="6">
    <source>
        <dbReference type="ARBA" id="ARBA00022691"/>
    </source>
</evidence>
<evidence type="ECO:0000256" key="2">
    <source>
        <dbReference type="ARBA" id="ARBA00005369"/>
    </source>
</evidence>
<evidence type="ECO:0000256" key="1">
    <source>
        <dbReference type="ARBA" id="ARBA00004496"/>
    </source>
</evidence>
<dbReference type="Gene3D" id="3.40.50.150">
    <property type="entry name" value="Vaccinia Virus protein VP39"/>
    <property type="match status" value="1"/>
</dbReference>
<evidence type="ECO:0000256" key="4">
    <source>
        <dbReference type="ARBA" id="ARBA00022603"/>
    </source>
</evidence>
<dbReference type="NCBIfam" id="TIGR00080">
    <property type="entry name" value="pimt"/>
    <property type="match status" value="1"/>
</dbReference>
<evidence type="ECO:0000313" key="8">
    <source>
        <dbReference type="EMBL" id="CAG8528129.1"/>
    </source>
</evidence>
<comment type="caution">
    <text evidence="8">The sequence shown here is derived from an EMBL/GenBank/DDBJ whole genome shotgun (WGS) entry which is preliminary data.</text>
</comment>
<dbReference type="AlphaFoldDB" id="A0A9N9AFD6"/>
<dbReference type="PROSITE" id="PS01279">
    <property type="entry name" value="PCMT"/>
    <property type="match status" value="1"/>
</dbReference>
<dbReference type="GO" id="GO:0005737">
    <property type="term" value="C:cytoplasm"/>
    <property type="evidence" value="ECO:0007669"/>
    <property type="project" value="UniProtKB-SubCell"/>
</dbReference>
<dbReference type="GO" id="GO:0032259">
    <property type="term" value="P:methylation"/>
    <property type="evidence" value="ECO:0007669"/>
    <property type="project" value="UniProtKB-KW"/>
</dbReference>
<dbReference type="PANTHER" id="PTHR11579:SF0">
    <property type="entry name" value="PROTEIN-L-ISOASPARTATE(D-ASPARTATE) O-METHYLTRANSFERASE"/>
    <property type="match status" value="1"/>
</dbReference>
<dbReference type="PANTHER" id="PTHR11579">
    <property type="entry name" value="PROTEIN-L-ISOASPARTATE O-METHYLTRANSFERASE"/>
    <property type="match status" value="1"/>
</dbReference>
<dbReference type="FunFam" id="3.40.50.150:FF:000027">
    <property type="entry name" value="Protein-L-isoaspartate O-methyltransferase"/>
    <property type="match status" value="1"/>
</dbReference>
<comment type="catalytic activity">
    <reaction evidence="7">
        <text>[protein]-L-isoaspartate + S-adenosyl-L-methionine = [protein]-L-isoaspartate alpha-methyl ester + S-adenosyl-L-homocysteine</text>
        <dbReference type="Rhea" id="RHEA:12705"/>
        <dbReference type="Rhea" id="RHEA-COMP:12143"/>
        <dbReference type="Rhea" id="RHEA-COMP:12144"/>
        <dbReference type="ChEBI" id="CHEBI:57856"/>
        <dbReference type="ChEBI" id="CHEBI:59789"/>
        <dbReference type="ChEBI" id="CHEBI:90596"/>
        <dbReference type="ChEBI" id="CHEBI:90598"/>
        <dbReference type="EC" id="2.1.1.77"/>
    </reaction>
</comment>
<sequence>MSSIPFYISNSLLFTKTGILKESNNLVVSNILKNPFKFIGLNKLPKRNIGMAWRCSADSNDGLVDNLKNNKIICSERVEKAMKSVDRKKYVSHSPYMDSPQQIGYGATISAPHMHAIALENMESFLRPGAKSLDVGSGSGYLTVCMAEMVGSEGKVIGIEHIPQLVDMAKSNVQKDRPEFLESNRIEFLVGDGRNGYPEEAPYDCIHVGAAAETTPQVLIDQLKSPGRLFIPVGSGSQYIYQFDKDVNGNVTKKSLMGVMYVPLTDAHKQLGGARR</sequence>